<sequence length="361" mass="39418">MGLVMSFSSVVGLVTDFIFPQILKEISAKRLLLWSGFLSLAFAVLLLGAGDKPLYPVFLLAMAIWGVYYEFLGFSKQKFMGTKVPRSLHSGANAFMFTMRGVSYTFGPLLAAFMFGISSQLLIGVSIAIAVVGVFLSIFTNHSRGVPVEVEVQHVHLGAELSHWKVLMVSVWPMVLLFIGLGLVDAAFWTTGTVLSQKFAETTVLGDFLIPIYVLPALIIGLVVAKWNPVEGKKKLATLFFLLSGIFLGLVGVIESIPLILVMVFISSVLSSISYPLVDAVFSDLTERMGKERFHLIGLTNSATSIAYIIGPLMAGFMASRMGEEKTFGALGVITVVLSIIIYFATPRKIKLSQENIKKWD</sequence>
<dbReference type="SUPFAM" id="SSF103473">
    <property type="entry name" value="MFS general substrate transporter"/>
    <property type="match status" value="1"/>
</dbReference>
<comment type="caution">
    <text evidence="9">The sequence shown here is derived from an EMBL/GenBank/DDBJ whole genome shotgun (WGS) entry which is preliminary data.</text>
</comment>
<feature type="transmembrane region" description="Helical" evidence="7">
    <location>
        <begin position="166"/>
        <end position="188"/>
    </location>
</feature>
<dbReference type="GO" id="GO:0005886">
    <property type="term" value="C:plasma membrane"/>
    <property type="evidence" value="ECO:0007669"/>
    <property type="project" value="UniProtKB-SubCell"/>
</dbReference>
<dbReference type="AlphaFoldDB" id="A0A0G1DG88"/>
<keyword evidence="3" id="KW-1003">Cell membrane</keyword>
<keyword evidence="6 7" id="KW-0472">Membrane</keyword>
<keyword evidence="4 7" id="KW-0812">Transmembrane</keyword>
<dbReference type="Proteomes" id="UP000034090">
    <property type="component" value="Unassembled WGS sequence"/>
</dbReference>
<reference evidence="9 10" key="1">
    <citation type="journal article" date="2015" name="Nature">
        <title>rRNA introns, odd ribosomes, and small enigmatic genomes across a large radiation of phyla.</title>
        <authorList>
            <person name="Brown C.T."/>
            <person name="Hug L.A."/>
            <person name="Thomas B.C."/>
            <person name="Sharon I."/>
            <person name="Castelle C.J."/>
            <person name="Singh A."/>
            <person name="Wilkins M.J."/>
            <person name="Williams K.H."/>
            <person name="Banfield J.F."/>
        </authorList>
    </citation>
    <scope>NUCLEOTIDE SEQUENCE [LARGE SCALE GENOMIC DNA]</scope>
</reference>
<gene>
    <name evidence="9" type="ORF">UV74_C0013G0042</name>
</gene>
<protein>
    <recommendedName>
        <fullName evidence="8">Major facilitator superfamily (MFS) profile domain-containing protein</fullName>
    </recommendedName>
</protein>
<keyword evidence="2" id="KW-0813">Transport</keyword>
<evidence type="ECO:0000256" key="6">
    <source>
        <dbReference type="ARBA" id="ARBA00023136"/>
    </source>
</evidence>
<feature type="transmembrane region" description="Helical" evidence="7">
    <location>
        <begin position="31"/>
        <end position="49"/>
    </location>
</feature>
<evidence type="ECO:0000313" key="9">
    <source>
        <dbReference type="EMBL" id="KKS96920.1"/>
    </source>
</evidence>
<dbReference type="InterPro" id="IPR020846">
    <property type="entry name" value="MFS_dom"/>
</dbReference>
<evidence type="ECO:0000256" key="2">
    <source>
        <dbReference type="ARBA" id="ARBA00022448"/>
    </source>
</evidence>
<dbReference type="PANTHER" id="PTHR43414:SF1">
    <property type="entry name" value="PEPTIDE PERMEASE"/>
    <property type="match status" value="1"/>
</dbReference>
<feature type="transmembrane region" description="Helical" evidence="7">
    <location>
        <begin position="94"/>
        <end position="115"/>
    </location>
</feature>
<evidence type="ECO:0000256" key="4">
    <source>
        <dbReference type="ARBA" id="ARBA00022692"/>
    </source>
</evidence>
<dbReference type="PANTHER" id="PTHR43414">
    <property type="entry name" value="MULTIDRUG RESISTANCE PROTEIN MDTG"/>
    <property type="match status" value="1"/>
</dbReference>
<evidence type="ECO:0000256" key="1">
    <source>
        <dbReference type="ARBA" id="ARBA00004651"/>
    </source>
</evidence>
<feature type="domain" description="Major facilitator superfamily (MFS) profile" evidence="8">
    <location>
        <begin position="1"/>
        <end position="145"/>
    </location>
</feature>
<dbReference type="EMBL" id="LCFQ01000013">
    <property type="protein sequence ID" value="KKS96920.1"/>
    <property type="molecule type" value="Genomic_DNA"/>
</dbReference>
<feature type="transmembrane region" description="Helical" evidence="7">
    <location>
        <begin position="208"/>
        <end position="225"/>
    </location>
</feature>
<feature type="transmembrane region" description="Helical" evidence="7">
    <location>
        <begin position="294"/>
        <end position="315"/>
    </location>
</feature>
<feature type="transmembrane region" description="Helical" evidence="7">
    <location>
        <begin position="121"/>
        <end position="139"/>
    </location>
</feature>
<feature type="transmembrane region" description="Helical" evidence="7">
    <location>
        <begin position="327"/>
        <end position="345"/>
    </location>
</feature>
<keyword evidence="5 7" id="KW-1133">Transmembrane helix</keyword>
<evidence type="ECO:0000313" key="10">
    <source>
        <dbReference type="Proteomes" id="UP000034090"/>
    </source>
</evidence>
<feature type="transmembrane region" description="Helical" evidence="7">
    <location>
        <begin position="237"/>
        <end position="254"/>
    </location>
</feature>
<dbReference type="InterPro" id="IPR011701">
    <property type="entry name" value="MFS"/>
</dbReference>
<evidence type="ECO:0000256" key="7">
    <source>
        <dbReference type="SAM" id="Phobius"/>
    </source>
</evidence>
<evidence type="ECO:0000256" key="3">
    <source>
        <dbReference type="ARBA" id="ARBA00022475"/>
    </source>
</evidence>
<feature type="transmembrane region" description="Helical" evidence="7">
    <location>
        <begin position="55"/>
        <end position="74"/>
    </location>
</feature>
<comment type="subcellular location">
    <subcellularLocation>
        <location evidence="1">Cell membrane</location>
        <topology evidence="1">Multi-pass membrane protein</topology>
    </subcellularLocation>
</comment>
<dbReference type="PROSITE" id="PS50850">
    <property type="entry name" value="MFS"/>
    <property type="match status" value="2"/>
</dbReference>
<proteinExistence type="predicted"/>
<evidence type="ECO:0000259" key="8">
    <source>
        <dbReference type="PROSITE" id="PS50850"/>
    </source>
</evidence>
<feature type="transmembrane region" description="Helical" evidence="7">
    <location>
        <begin position="260"/>
        <end position="282"/>
    </location>
</feature>
<accession>A0A0G1DG88</accession>
<dbReference type="Gene3D" id="1.20.1250.20">
    <property type="entry name" value="MFS general substrate transporter like domains"/>
    <property type="match status" value="2"/>
</dbReference>
<organism evidence="9 10">
    <name type="scientific">Candidatus Woesebacteria bacterium GW2011_GWB1_43_14</name>
    <dbReference type="NCBI Taxonomy" id="1618578"/>
    <lineage>
        <taxon>Bacteria</taxon>
        <taxon>Candidatus Woeseibacteriota</taxon>
    </lineage>
</organism>
<dbReference type="InterPro" id="IPR036259">
    <property type="entry name" value="MFS_trans_sf"/>
</dbReference>
<feature type="domain" description="Major facilitator superfamily (MFS) profile" evidence="8">
    <location>
        <begin position="166"/>
        <end position="361"/>
    </location>
</feature>
<name>A0A0G1DG88_9BACT</name>
<dbReference type="GO" id="GO:0022857">
    <property type="term" value="F:transmembrane transporter activity"/>
    <property type="evidence" value="ECO:0007669"/>
    <property type="project" value="InterPro"/>
</dbReference>
<dbReference type="Pfam" id="PF07690">
    <property type="entry name" value="MFS_1"/>
    <property type="match status" value="1"/>
</dbReference>
<evidence type="ECO:0000256" key="5">
    <source>
        <dbReference type="ARBA" id="ARBA00022989"/>
    </source>
</evidence>